<dbReference type="GO" id="GO:0046961">
    <property type="term" value="F:proton-transporting ATPase activity, rotational mechanism"/>
    <property type="evidence" value="ECO:0007669"/>
    <property type="project" value="InterPro"/>
</dbReference>
<dbReference type="OrthoDB" id="10261947at2759"/>
<keyword evidence="7" id="KW-1185">Reference proteome</keyword>
<dbReference type="Pfam" id="PF01990">
    <property type="entry name" value="ATP-synt_F"/>
    <property type="match status" value="1"/>
</dbReference>
<dbReference type="InterPro" id="IPR005772">
    <property type="entry name" value="ATPase_V1-cplx_fsu_euk"/>
</dbReference>
<comment type="subunit">
    <text evidence="5">V-ATPase is a heteromultimeric enzyme made up of two complexes: the ATP-hydrolytic V1 complex and the proton translocation V0 complex.</text>
</comment>
<dbReference type="GO" id="GO:0033180">
    <property type="term" value="C:proton-transporting V-type ATPase, V1 domain"/>
    <property type="evidence" value="ECO:0007669"/>
    <property type="project" value="InterPro"/>
</dbReference>
<name>A0A1X6P7U4_PORUM</name>
<evidence type="ECO:0000256" key="2">
    <source>
        <dbReference type="ARBA" id="ARBA00022448"/>
    </source>
</evidence>
<comment type="similarity">
    <text evidence="1 5">Belongs to the V-ATPase F subunit family.</text>
</comment>
<sequence length="128" mass="13957">MAPPGTKNLAKSRPGGYLIAVIGDADTVAGFLMAGVGERDGKKEVNYFEVDLKDTPVPAIEDAFKRFTEREDIAIVLINQYIANEIRPVLSKFSAPVPAVLEIPSKEHPYDASKDSILQRVRNMLGTA</sequence>
<gene>
    <name evidence="6" type="ORF">BU14_0178s0009</name>
</gene>
<dbReference type="EMBL" id="KV918858">
    <property type="protein sequence ID" value="OSX76693.1"/>
    <property type="molecule type" value="Genomic_DNA"/>
</dbReference>
<dbReference type="AlphaFoldDB" id="A0A1X6P7U4"/>
<comment type="function">
    <text evidence="5">Subunit of the V1 complex of vacuolar(H+)-ATPase (V-ATPase), a multisubunit enzyme composed of a peripheral complex (V1) that hydrolyzes ATP and a membrane integral complex (V0) that translocates protons. V-ATPase is responsible for acidifying and maintaining the pH of intracellular compartments.</text>
</comment>
<dbReference type="InterPro" id="IPR036906">
    <property type="entry name" value="ATPase_V1_fsu_sf"/>
</dbReference>
<dbReference type="PANTHER" id="PTHR13861:SF2">
    <property type="entry name" value="V-TYPE PROTON ATPASE SUBUNIT F"/>
    <property type="match status" value="1"/>
</dbReference>
<proteinExistence type="inferred from homology"/>
<evidence type="ECO:0000313" key="7">
    <source>
        <dbReference type="Proteomes" id="UP000218209"/>
    </source>
</evidence>
<evidence type="ECO:0000256" key="4">
    <source>
        <dbReference type="ARBA" id="ARBA00023065"/>
    </source>
</evidence>
<keyword evidence="2 5" id="KW-0813">Transport</keyword>
<dbReference type="PANTHER" id="PTHR13861">
    <property type="entry name" value="VACUOLAR ATP SYNTHASE SUBUNIT F"/>
    <property type="match status" value="1"/>
</dbReference>
<dbReference type="PIRSF" id="PIRSF015945">
    <property type="entry name" value="ATPase_V1_F_euk"/>
    <property type="match status" value="1"/>
</dbReference>
<evidence type="ECO:0000313" key="6">
    <source>
        <dbReference type="EMBL" id="OSX76693.1"/>
    </source>
</evidence>
<protein>
    <recommendedName>
        <fullName evidence="5">V-type proton ATPase subunit F</fullName>
    </recommendedName>
</protein>
<organism evidence="6 7">
    <name type="scientific">Porphyra umbilicalis</name>
    <name type="common">Purple laver</name>
    <name type="synonym">Red alga</name>
    <dbReference type="NCBI Taxonomy" id="2786"/>
    <lineage>
        <taxon>Eukaryota</taxon>
        <taxon>Rhodophyta</taxon>
        <taxon>Bangiophyceae</taxon>
        <taxon>Bangiales</taxon>
        <taxon>Bangiaceae</taxon>
        <taxon>Porphyra</taxon>
    </lineage>
</organism>
<evidence type="ECO:0000256" key="1">
    <source>
        <dbReference type="ARBA" id="ARBA00010148"/>
    </source>
</evidence>
<reference evidence="6 7" key="1">
    <citation type="submission" date="2017-03" db="EMBL/GenBank/DDBJ databases">
        <title>WGS assembly of Porphyra umbilicalis.</title>
        <authorList>
            <person name="Brawley S.H."/>
            <person name="Blouin N.A."/>
            <person name="Ficko-Blean E."/>
            <person name="Wheeler G.L."/>
            <person name="Lohr M."/>
            <person name="Goodson H.V."/>
            <person name="Jenkins J.W."/>
            <person name="Blaby-Haas C.E."/>
            <person name="Helliwell K.E."/>
            <person name="Chan C."/>
            <person name="Marriage T."/>
            <person name="Bhattacharya D."/>
            <person name="Klein A.S."/>
            <person name="Badis Y."/>
            <person name="Brodie J."/>
            <person name="Cao Y."/>
            <person name="Collen J."/>
            <person name="Dittami S.M."/>
            <person name="Gachon C.M."/>
            <person name="Green B.R."/>
            <person name="Karpowicz S."/>
            <person name="Kim J.W."/>
            <person name="Kudahl U."/>
            <person name="Lin S."/>
            <person name="Michel G."/>
            <person name="Mittag M."/>
            <person name="Olson B.J."/>
            <person name="Pangilinan J."/>
            <person name="Peng Y."/>
            <person name="Qiu H."/>
            <person name="Shu S."/>
            <person name="Singer J.T."/>
            <person name="Smith A.G."/>
            <person name="Sprecher B.N."/>
            <person name="Wagner V."/>
            <person name="Wang W."/>
            <person name="Wang Z.-Y."/>
            <person name="Yan J."/>
            <person name="Yarish C."/>
            <person name="Zoeuner-Riek S."/>
            <person name="Zhuang Y."/>
            <person name="Zou Y."/>
            <person name="Lindquist E.A."/>
            <person name="Grimwood J."/>
            <person name="Barry K."/>
            <person name="Rokhsar D.S."/>
            <person name="Schmutz J."/>
            <person name="Stiller J.W."/>
            <person name="Grossman A.R."/>
            <person name="Prochnik S.E."/>
        </authorList>
    </citation>
    <scope>NUCLEOTIDE SEQUENCE [LARGE SCALE GENOMIC DNA]</scope>
    <source>
        <strain evidence="6">4086291</strain>
    </source>
</reference>
<evidence type="ECO:0000256" key="5">
    <source>
        <dbReference type="PIRNR" id="PIRNR015945"/>
    </source>
</evidence>
<evidence type="ECO:0000256" key="3">
    <source>
        <dbReference type="ARBA" id="ARBA00022781"/>
    </source>
</evidence>
<keyword evidence="3 5" id="KW-0375">Hydrogen ion transport</keyword>
<dbReference type="NCBIfam" id="TIGR01101">
    <property type="entry name" value="V_ATP_synt_F"/>
    <property type="match status" value="1"/>
</dbReference>
<dbReference type="InterPro" id="IPR008218">
    <property type="entry name" value="ATPase_V1-cplx_f_g_su"/>
</dbReference>
<dbReference type="SUPFAM" id="SSF159468">
    <property type="entry name" value="AtpF-like"/>
    <property type="match status" value="1"/>
</dbReference>
<accession>A0A1X6P7U4</accession>
<keyword evidence="4 5" id="KW-0406">Ion transport</keyword>
<dbReference type="Gene3D" id="3.40.50.10580">
    <property type="entry name" value="ATPase, V1 complex, subunit F"/>
    <property type="match status" value="1"/>
</dbReference>
<dbReference type="Proteomes" id="UP000218209">
    <property type="component" value="Unassembled WGS sequence"/>
</dbReference>